<accession>A0ACC2TQA1</accession>
<evidence type="ECO:0000313" key="1">
    <source>
        <dbReference type="EMBL" id="KAJ9076769.1"/>
    </source>
</evidence>
<comment type="caution">
    <text evidence="1">The sequence shown here is derived from an EMBL/GenBank/DDBJ whole genome shotgun (WGS) entry which is preliminary data.</text>
</comment>
<keyword evidence="2" id="KW-1185">Reference proteome</keyword>
<gene>
    <name evidence="1" type="ORF">DSO57_1023080</name>
</gene>
<dbReference type="Proteomes" id="UP001165960">
    <property type="component" value="Unassembled WGS sequence"/>
</dbReference>
<sequence length="196" mass="21646">MLEIPPTSHLTTVPPAQDFILGLADQAVPHTRSWCFLATAINYLVRIAPIVYLAFQAWPASPVEVQLDSGMGHDRRFKNSSGHKLEIKAFWDSQAINLKKLQASGRGSNPETLDHLKSSKIIDELVIIKSKNLPEISNAKAGSVEPLEHIRPLDSTLKDVCNQITNQKHFELEITNNIVSLKLSTHILQAAACPSI</sequence>
<dbReference type="EMBL" id="QTSX02002248">
    <property type="protein sequence ID" value="KAJ9076769.1"/>
    <property type="molecule type" value="Genomic_DNA"/>
</dbReference>
<reference evidence="1" key="1">
    <citation type="submission" date="2022-04" db="EMBL/GenBank/DDBJ databases">
        <title>Genome of the entomopathogenic fungus Entomophthora muscae.</title>
        <authorList>
            <person name="Elya C."/>
            <person name="Lovett B.R."/>
            <person name="Lee E."/>
            <person name="Macias A.M."/>
            <person name="Hajek A.E."/>
            <person name="De Bivort B.L."/>
            <person name="Kasson M.T."/>
            <person name="De Fine Licht H.H."/>
            <person name="Stajich J.E."/>
        </authorList>
    </citation>
    <scope>NUCLEOTIDE SEQUENCE</scope>
    <source>
        <strain evidence="1">Berkeley</strain>
    </source>
</reference>
<organism evidence="1 2">
    <name type="scientific">Entomophthora muscae</name>
    <dbReference type="NCBI Taxonomy" id="34485"/>
    <lineage>
        <taxon>Eukaryota</taxon>
        <taxon>Fungi</taxon>
        <taxon>Fungi incertae sedis</taxon>
        <taxon>Zoopagomycota</taxon>
        <taxon>Entomophthoromycotina</taxon>
        <taxon>Entomophthoromycetes</taxon>
        <taxon>Entomophthorales</taxon>
        <taxon>Entomophthoraceae</taxon>
        <taxon>Entomophthora</taxon>
    </lineage>
</organism>
<name>A0ACC2TQA1_9FUNG</name>
<proteinExistence type="predicted"/>
<protein>
    <submittedName>
        <fullName evidence="1">Uncharacterized protein</fullName>
    </submittedName>
</protein>
<evidence type="ECO:0000313" key="2">
    <source>
        <dbReference type="Proteomes" id="UP001165960"/>
    </source>
</evidence>